<sequence length="72" mass="8192">TRKVYRHCLLASISLRISSRESSTSRIRSWRDLVAGINMGVELPPLSPLTMLELDGREMEEEGGAEVLHRRE</sequence>
<proteinExistence type="predicted"/>
<dbReference type="Gramene" id="OB01G30670.1">
    <property type="protein sequence ID" value="OB01G30670.1"/>
    <property type="gene ID" value="OB01G30670"/>
</dbReference>
<reference evidence="1" key="2">
    <citation type="submission" date="2013-04" db="UniProtKB">
        <authorList>
            <consortium name="EnsemblPlants"/>
        </authorList>
    </citation>
    <scope>IDENTIFICATION</scope>
</reference>
<protein>
    <submittedName>
        <fullName evidence="1">Uncharacterized protein</fullName>
    </submittedName>
</protein>
<dbReference type="EnsemblPlants" id="OB01G30670.1">
    <property type="protein sequence ID" value="OB01G30670.1"/>
    <property type="gene ID" value="OB01G30670"/>
</dbReference>
<accession>J3L1G1</accession>
<dbReference type="HOGENOM" id="CLU_2729753_0_0_1"/>
<reference evidence="1" key="1">
    <citation type="journal article" date="2013" name="Nat. Commun.">
        <title>Whole-genome sequencing of Oryza brachyantha reveals mechanisms underlying Oryza genome evolution.</title>
        <authorList>
            <person name="Chen J."/>
            <person name="Huang Q."/>
            <person name="Gao D."/>
            <person name="Wang J."/>
            <person name="Lang Y."/>
            <person name="Liu T."/>
            <person name="Li B."/>
            <person name="Bai Z."/>
            <person name="Luis Goicoechea J."/>
            <person name="Liang C."/>
            <person name="Chen C."/>
            <person name="Zhang W."/>
            <person name="Sun S."/>
            <person name="Liao Y."/>
            <person name="Zhang X."/>
            <person name="Yang L."/>
            <person name="Song C."/>
            <person name="Wang M."/>
            <person name="Shi J."/>
            <person name="Liu G."/>
            <person name="Liu J."/>
            <person name="Zhou H."/>
            <person name="Zhou W."/>
            <person name="Yu Q."/>
            <person name="An N."/>
            <person name="Chen Y."/>
            <person name="Cai Q."/>
            <person name="Wang B."/>
            <person name="Liu B."/>
            <person name="Min J."/>
            <person name="Huang Y."/>
            <person name="Wu H."/>
            <person name="Li Z."/>
            <person name="Zhang Y."/>
            <person name="Yin Y."/>
            <person name="Song W."/>
            <person name="Jiang J."/>
            <person name="Jackson S.A."/>
            <person name="Wing R.A."/>
            <person name="Wang J."/>
            <person name="Chen M."/>
        </authorList>
    </citation>
    <scope>NUCLEOTIDE SEQUENCE [LARGE SCALE GENOMIC DNA]</scope>
    <source>
        <strain evidence="1">cv. IRGC 101232</strain>
    </source>
</reference>
<dbReference type="Proteomes" id="UP000006038">
    <property type="component" value="Chromosome 1"/>
</dbReference>
<organism evidence="1">
    <name type="scientific">Oryza brachyantha</name>
    <name type="common">malo sina</name>
    <dbReference type="NCBI Taxonomy" id="4533"/>
    <lineage>
        <taxon>Eukaryota</taxon>
        <taxon>Viridiplantae</taxon>
        <taxon>Streptophyta</taxon>
        <taxon>Embryophyta</taxon>
        <taxon>Tracheophyta</taxon>
        <taxon>Spermatophyta</taxon>
        <taxon>Magnoliopsida</taxon>
        <taxon>Liliopsida</taxon>
        <taxon>Poales</taxon>
        <taxon>Poaceae</taxon>
        <taxon>BOP clade</taxon>
        <taxon>Oryzoideae</taxon>
        <taxon>Oryzeae</taxon>
        <taxon>Oryzinae</taxon>
        <taxon>Oryza</taxon>
    </lineage>
</organism>
<name>J3L1G1_ORYBR</name>
<evidence type="ECO:0000313" key="1">
    <source>
        <dbReference type="EnsemblPlants" id="OB01G30670.1"/>
    </source>
</evidence>
<evidence type="ECO:0000313" key="2">
    <source>
        <dbReference type="Proteomes" id="UP000006038"/>
    </source>
</evidence>
<dbReference type="AlphaFoldDB" id="J3L1G1"/>
<keyword evidence="2" id="KW-1185">Reference proteome</keyword>